<name>A0A1Q6DUD0_METT1</name>
<evidence type="ECO:0000313" key="2">
    <source>
        <dbReference type="Proteomes" id="UP000185744"/>
    </source>
</evidence>
<sequence>MQPPESTTPTKIKDFGRGLCMIGPDHMYNLIIGFLGELPLHTERFSLI</sequence>
<gene>
    <name evidence="1" type="ORF">BTN85_0452</name>
</gene>
<evidence type="ECO:0000313" key="1">
    <source>
        <dbReference type="EMBL" id="OKY77974.1"/>
    </source>
</evidence>
<organism evidence="1 2">
    <name type="scientific">Methanohalarchaeum thermophilum</name>
    <dbReference type="NCBI Taxonomy" id="1903181"/>
    <lineage>
        <taxon>Archaea</taxon>
        <taxon>Methanobacteriati</taxon>
        <taxon>Methanobacteriota</taxon>
        <taxon>Methanonatronarchaeia</taxon>
        <taxon>Methanonatronarchaeales</taxon>
        <taxon>Methanonatronarchaeaceae</taxon>
        <taxon>Candidatus Methanohalarchaeum</taxon>
    </lineage>
</organism>
<comment type="caution">
    <text evidence="1">The sequence shown here is derived from an EMBL/GenBank/DDBJ whole genome shotgun (WGS) entry which is preliminary data.</text>
</comment>
<dbReference type="AlphaFoldDB" id="A0A1Q6DUD0"/>
<protein>
    <submittedName>
        <fullName evidence="1">Uncharacterized protein</fullName>
    </submittedName>
</protein>
<accession>A0A1Q6DUD0</accession>
<keyword evidence="2" id="KW-1185">Reference proteome</keyword>
<dbReference type="EMBL" id="MSDW01000001">
    <property type="protein sequence ID" value="OKY77974.1"/>
    <property type="molecule type" value="Genomic_DNA"/>
</dbReference>
<dbReference type="Proteomes" id="UP000185744">
    <property type="component" value="Unassembled WGS sequence"/>
</dbReference>
<reference evidence="1" key="1">
    <citation type="submission" date="2016-12" db="EMBL/GenBank/DDBJ databases">
        <title>Discovery of methanogenic haloarchaea.</title>
        <authorList>
            <person name="Sorokin D.Y."/>
            <person name="Makarova K.S."/>
            <person name="Abbas B."/>
            <person name="Ferrer M."/>
            <person name="Golyshin P.N."/>
        </authorList>
    </citation>
    <scope>NUCLEOTIDE SEQUENCE [LARGE SCALE GENOMIC DNA]</scope>
    <source>
        <strain evidence="1">HMET1</strain>
    </source>
</reference>
<dbReference type="InParanoid" id="A0A1Q6DUD0"/>
<proteinExistence type="predicted"/>